<comment type="caution">
    <text evidence="1">The sequence shown here is derived from an EMBL/GenBank/DDBJ whole genome shotgun (WGS) entry which is preliminary data.</text>
</comment>
<keyword evidence="2" id="KW-1185">Reference proteome</keyword>
<evidence type="ECO:0000313" key="1">
    <source>
        <dbReference type="EMBL" id="KUM62015.1"/>
    </source>
</evidence>
<name>A0A117NPA6_PENFR</name>
<accession>A0A117NPA6</accession>
<dbReference type="EMBL" id="LLXE01000114">
    <property type="protein sequence ID" value="KUM62015.1"/>
    <property type="molecule type" value="Genomic_DNA"/>
</dbReference>
<reference evidence="1 2" key="1">
    <citation type="submission" date="2015-10" db="EMBL/GenBank/DDBJ databases">
        <title>Genome sequencing of Penicillium freii.</title>
        <authorList>
            <person name="Nguyen H.D."/>
            <person name="Visagie C.M."/>
            <person name="Seifert K.A."/>
        </authorList>
    </citation>
    <scope>NUCLEOTIDE SEQUENCE [LARGE SCALE GENOMIC DNA]</scope>
    <source>
        <strain evidence="1 2">DAOM 242723</strain>
    </source>
</reference>
<sequence length="122" mass="13769">MNANSHYRKIEKCPKCTEAQSCDDAIQSETARVAARDANSRAESLTLELGNSVQRAAEAERRAFEAERRLSGWNFKFPATVLEPLSDPRLLIFIERTACIPNIPAAWDNFFASLPPWTRKKS</sequence>
<dbReference type="Proteomes" id="UP000055045">
    <property type="component" value="Unassembled WGS sequence"/>
</dbReference>
<organism evidence="1 2">
    <name type="scientific">Penicillium freii</name>
    <dbReference type="NCBI Taxonomy" id="48697"/>
    <lineage>
        <taxon>Eukaryota</taxon>
        <taxon>Fungi</taxon>
        <taxon>Dikarya</taxon>
        <taxon>Ascomycota</taxon>
        <taxon>Pezizomycotina</taxon>
        <taxon>Eurotiomycetes</taxon>
        <taxon>Eurotiomycetidae</taxon>
        <taxon>Eurotiales</taxon>
        <taxon>Aspergillaceae</taxon>
        <taxon>Penicillium</taxon>
    </lineage>
</organism>
<proteinExistence type="predicted"/>
<dbReference type="AlphaFoldDB" id="A0A117NPA6"/>
<gene>
    <name evidence="1" type="ORF">ACN42_g5102</name>
</gene>
<evidence type="ECO:0000313" key="2">
    <source>
        <dbReference type="Proteomes" id="UP000055045"/>
    </source>
</evidence>
<protein>
    <submittedName>
        <fullName evidence="1">Uncharacterized protein</fullName>
    </submittedName>
</protein>